<comment type="caution">
    <text evidence="1">The sequence shown here is derived from an EMBL/GenBank/DDBJ whole genome shotgun (WGS) entry which is preliminary data.</text>
</comment>
<protein>
    <submittedName>
        <fullName evidence="1">Uncharacterized protein</fullName>
    </submittedName>
</protein>
<dbReference type="Proteomes" id="UP000287651">
    <property type="component" value="Unassembled WGS sequence"/>
</dbReference>
<evidence type="ECO:0000313" key="2">
    <source>
        <dbReference type="Proteomes" id="UP000287651"/>
    </source>
</evidence>
<dbReference type="AlphaFoldDB" id="A0A427AIT0"/>
<sequence length="186" mass="20457">MSLLLVVDPTPLPSSPPTHNSVTVASCCHNPPAHNHHLPDPRRCPHLPLRATALITLICRLLEQRRGYRRSLPTLGHLLIVAALNLFPLPLVPLPSLLLPCCHFFLNDLISPASSLLCHLICRPSLPTTPPLPHPPRLSSAPTPAAQRYHYCQPSSSFQAPLPPLLPQCRASTAYNPQLHRQRPPP</sequence>
<dbReference type="EMBL" id="AMZH03002272">
    <property type="protein sequence ID" value="RRT76168.1"/>
    <property type="molecule type" value="Genomic_DNA"/>
</dbReference>
<proteinExistence type="predicted"/>
<gene>
    <name evidence="1" type="ORF">B296_00019166</name>
</gene>
<reference evidence="1 2" key="1">
    <citation type="journal article" date="2014" name="Agronomy (Basel)">
        <title>A Draft Genome Sequence for Ensete ventricosum, the Drought-Tolerant Tree Against Hunger.</title>
        <authorList>
            <person name="Harrison J."/>
            <person name="Moore K.A."/>
            <person name="Paszkiewicz K."/>
            <person name="Jones T."/>
            <person name="Grant M."/>
            <person name="Ambacheew D."/>
            <person name="Muzemil S."/>
            <person name="Studholme D.J."/>
        </authorList>
    </citation>
    <scope>NUCLEOTIDE SEQUENCE [LARGE SCALE GENOMIC DNA]</scope>
</reference>
<name>A0A427AIT0_ENSVE</name>
<evidence type="ECO:0000313" key="1">
    <source>
        <dbReference type="EMBL" id="RRT76168.1"/>
    </source>
</evidence>
<accession>A0A427AIT0</accession>
<organism evidence="1 2">
    <name type="scientific">Ensete ventricosum</name>
    <name type="common">Abyssinian banana</name>
    <name type="synonym">Musa ensete</name>
    <dbReference type="NCBI Taxonomy" id="4639"/>
    <lineage>
        <taxon>Eukaryota</taxon>
        <taxon>Viridiplantae</taxon>
        <taxon>Streptophyta</taxon>
        <taxon>Embryophyta</taxon>
        <taxon>Tracheophyta</taxon>
        <taxon>Spermatophyta</taxon>
        <taxon>Magnoliopsida</taxon>
        <taxon>Liliopsida</taxon>
        <taxon>Zingiberales</taxon>
        <taxon>Musaceae</taxon>
        <taxon>Ensete</taxon>
    </lineage>
</organism>